<gene>
    <name evidence="2" type="ORF">BT96DRAFT_789466</name>
</gene>
<dbReference type="Proteomes" id="UP000799118">
    <property type="component" value="Unassembled WGS sequence"/>
</dbReference>
<proteinExistence type="predicted"/>
<feature type="coiled-coil region" evidence="1">
    <location>
        <begin position="8"/>
        <end position="35"/>
    </location>
</feature>
<feature type="non-terminal residue" evidence="2">
    <location>
        <position position="1"/>
    </location>
</feature>
<dbReference type="EMBL" id="ML769889">
    <property type="protein sequence ID" value="KAE9386338.1"/>
    <property type="molecule type" value="Genomic_DNA"/>
</dbReference>
<accession>A0A6A4GLB3</accession>
<reference evidence="2" key="1">
    <citation type="journal article" date="2019" name="Environ. Microbiol.">
        <title>Fungal ecological strategies reflected in gene transcription - a case study of two litter decomposers.</title>
        <authorList>
            <person name="Barbi F."/>
            <person name="Kohler A."/>
            <person name="Barry K."/>
            <person name="Baskaran P."/>
            <person name="Daum C."/>
            <person name="Fauchery L."/>
            <person name="Ihrmark K."/>
            <person name="Kuo A."/>
            <person name="LaButti K."/>
            <person name="Lipzen A."/>
            <person name="Morin E."/>
            <person name="Grigoriev I.V."/>
            <person name="Henrissat B."/>
            <person name="Lindahl B."/>
            <person name="Martin F."/>
        </authorList>
    </citation>
    <scope>NUCLEOTIDE SEQUENCE</scope>
    <source>
        <strain evidence="2">JB14</strain>
    </source>
</reference>
<organism evidence="2 3">
    <name type="scientific">Gymnopus androsaceus JB14</name>
    <dbReference type="NCBI Taxonomy" id="1447944"/>
    <lineage>
        <taxon>Eukaryota</taxon>
        <taxon>Fungi</taxon>
        <taxon>Dikarya</taxon>
        <taxon>Basidiomycota</taxon>
        <taxon>Agaricomycotina</taxon>
        <taxon>Agaricomycetes</taxon>
        <taxon>Agaricomycetidae</taxon>
        <taxon>Agaricales</taxon>
        <taxon>Marasmiineae</taxon>
        <taxon>Omphalotaceae</taxon>
        <taxon>Gymnopus</taxon>
    </lineage>
</organism>
<keyword evidence="1" id="KW-0175">Coiled coil</keyword>
<dbReference type="AlphaFoldDB" id="A0A6A4GLB3"/>
<evidence type="ECO:0008006" key="4">
    <source>
        <dbReference type="Google" id="ProtNLM"/>
    </source>
</evidence>
<evidence type="ECO:0000313" key="2">
    <source>
        <dbReference type="EMBL" id="KAE9386338.1"/>
    </source>
</evidence>
<dbReference type="OrthoDB" id="3065285at2759"/>
<evidence type="ECO:0000313" key="3">
    <source>
        <dbReference type="Proteomes" id="UP000799118"/>
    </source>
</evidence>
<protein>
    <recommendedName>
        <fullName evidence="4">F-box domain-containing protein</fullName>
    </recommendedName>
</protein>
<feature type="non-terminal residue" evidence="2">
    <location>
        <position position="66"/>
    </location>
</feature>
<keyword evidence="3" id="KW-1185">Reference proteome</keyword>
<evidence type="ECO:0000256" key="1">
    <source>
        <dbReference type="SAM" id="Coils"/>
    </source>
</evidence>
<sequence>KAEIDIIVSDVEKDIEDCDAEIDRLRSRILVLQNQRRLLEKYRTYSRSLRSPIRKIPNEIVLQIFD</sequence>
<name>A0A6A4GLB3_9AGAR</name>